<sequence length="647" mass="72815">MGDIEEADLNHSSKGQEDNGSTFSSDHQYDRYGFCGGKEYTDPDVDYRVPIKRLRAREMKWRDMCQHWEFWAVKNRNKLRERCRKGIPDSMRCEAWQRLCSSPMVLVARPKVLSLEVPETSKQRSLKKFFGTLNRNSNSKSLPTIITTSPSFRIKRGKPDERRKLLLRKLYGNTPTLPPHHSRYSESVRNSPMLFKHDLRSEKNVPDSSGDGDVDMVSVTNRDQVFIWPPASSNGDSSRASGRRESNLVSGSTQSLRCDTTDGTASSSLQPVVHYSGYSTLASVHESSCSPGPVGGFTAESADQNAVASSSGGYASLSTNSGTDSASIRHELQRPRPSGMSIDSYGSSLASSSAASSFSILWHPAHSNDSFIDQEPSDPEDARATLVPTGDPDPAGLYEQYCMQEGERAVCDQIRRDIDRQFPFHELFSQKGGHGQESLYTLLKAYTVRHADKGYCQGQAPLAAVLLMFMPEVDAFWTFNEVCERYLEAYYDDGLERIQIDGEILYALLRTVYPAIYKYLRKNGVDPIMIVLEWFMCVYTRTLPWPCVLRVLDMFFCEGKVILFRVALVLLRRLFGTQAQRRACPGSDEILFRLKDIPSIAKNPEELVRDVVRIGLSPQDVAQEAIRQSHKWEKNKEARCSGKPPLS</sequence>
<keyword evidence="1" id="KW-0343">GTPase activation</keyword>
<dbReference type="Gene3D" id="1.10.10.750">
    <property type="entry name" value="Ypt/Rab-GAP domain of gyp1p, domain 1"/>
    <property type="match status" value="1"/>
</dbReference>
<dbReference type="Gene3D" id="1.10.472.80">
    <property type="entry name" value="Ypt/Rab-GAP domain of gyp1p, domain 3"/>
    <property type="match status" value="1"/>
</dbReference>
<feature type="compositionally biased region" description="Polar residues" evidence="2">
    <location>
        <begin position="309"/>
        <end position="326"/>
    </location>
</feature>
<reference evidence="4" key="1">
    <citation type="submission" date="2024-06" db="EMBL/GenBank/DDBJ databases">
        <authorList>
            <person name="Liu X."/>
            <person name="Lenzi L."/>
            <person name="Haldenby T S."/>
            <person name="Uol C."/>
        </authorList>
    </citation>
    <scope>NUCLEOTIDE SEQUENCE</scope>
</reference>
<evidence type="ECO:0000256" key="1">
    <source>
        <dbReference type="ARBA" id="ARBA00022468"/>
    </source>
</evidence>
<dbReference type="PANTHER" id="PTHR47219:SF4">
    <property type="entry name" value="TBC1 DOMAIN FAMILY MEMBER 10A"/>
    <property type="match status" value="1"/>
</dbReference>
<feature type="compositionally biased region" description="Basic and acidic residues" evidence="2">
    <location>
        <begin position="8"/>
        <end position="17"/>
    </location>
</feature>
<feature type="compositionally biased region" description="Polar residues" evidence="2">
    <location>
        <begin position="231"/>
        <end position="240"/>
    </location>
</feature>
<dbReference type="Gene3D" id="1.10.8.270">
    <property type="entry name" value="putative rabgap domain of human tbc1 domain family member 14 like domains"/>
    <property type="match status" value="1"/>
</dbReference>
<name>A0AAV2TQZ6_CALDB</name>
<dbReference type="EMBL" id="CAXLJL010000489">
    <property type="protein sequence ID" value="CAL5138431.1"/>
    <property type="molecule type" value="Genomic_DNA"/>
</dbReference>
<evidence type="ECO:0000313" key="5">
    <source>
        <dbReference type="Proteomes" id="UP001497525"/>
    </source>
</evidence>
<feature type="region of interest" description="Disordered" evidence="2">
    <location>
        <begin position="1"/>
        <end position="26"/>
    </location>
</feature>
<feature type="region of interest" description="Disordered" evidence="2">
    <location>
        <begin position="227"/>
        <end position="266"/>
    </location>
</feature>
<proteinExistence type="predicted"/>
<dbReference type="SUPFAM" id="SSF47923">
    <property type="entry name" value="Ypt/Rab-GAP domain of gyp1p"/>
    <property type="match status" value="2"/>
</dbReference>
<dbReference type="Proteomes" id="UP001497525">
    <property type="component" value="Unassembled WGS sequence"/>
</dbReference>
<evidence type="ECO:0000256" key="2">
    <source>
        <dbReference type="SAM" id="MobiDB-lite"/>
    </source>
</evidence>
<dbReference type="FunFam" id="1.10.472.80:FF:000008">
    <property type="entry name" value="TBC1 domain family member 10A"/>
    <property type="match status" value="1"/>
</dbReference>
<feature type="region of interest" description="Disordered" evidence="2">
    <location>
        <begin position="309"/>
        <end position="346"/>
    </location>
</feature>
<dbReference type="Pfam" id="PF00566">
    <property type="entry name" value="RabGAP-TBC"/>
    <property type="match status" value="1"/>
</dbReference>
<feature type="domain" description="Rab-GAP TBC" evidence="3">
    <location>
        <begin position="86"/>
        <end position="559"/>
    </location>
</feature>
<feature type="compositionally biased region" description="Polar residues" evidence="2">
    <location>
        <begin position="247"/>
        <end position="266"/>
    </location>
</feature>
<comment type="caution">
    <text evidence="4">The sequence shown here is derived from an EMBL/GenBank/DDBJ whole genome shotgun (WGS) entry which is preliminary data.</text>
</comment>
<protein>
    <recommendedName>
        <fullName evidence="3">Rab-GAP TBC domain-containing protein</fullName>
    </recommendedName>
</protein>
<dbReference type="PROSITE" id="PS50086">
    <property type="entry name" value="TBC_RABGAP"/>
    <property type="match status" value="1"/>
</dbReference>
<dbReference type="GO" id="GO:0005096">
    <property type="term" value="F:GTPase activator activity"/>
    <property type="evidence" value="ECO:0007669"/>
    <property type="project" value="UniProtKB-KW"/>
</dbReference>
<evidence type="ECO:0000313" key="4">
    <source>
        <dbReference type="EMBL" id="CAL5138431.1"/>
    </source>
</evidence>
<dbReference type="FunFam" id="1.10.8.270:FF:000007">
    <property type="entry name" value="TBC1 domain family member 10A"/>
    <property type="match status" value="1"/>
</dbReference>
<organism evidence="4 5">
    <name type="scientific">Calicophoron daubneyi</name>
    <name type="common">Rumen fluke</name>
    <name type="synonym">Paramphistomum daubneyi</name>
    <dbReference type="NCBI Taxonomy" id="300641"/>
    <lineage>
        <taxon>Eukaryota</taxon>
        <taxon>Metazoa</taxon>
        <taxon>Spiralia</taxon>
        <taxon>Lophotrochozoa</taxon>
        <taxon>Platyhelminthes</taxon>
        <taxon>Trematoda</taxon>
        <taxon>Digenea</taxon>
        <taxon>Plagiorchiida</taxon>
        <taxon>Pronocephalata</taxon>
        <taxon>Paramphistomoidea</taxon>
        <taxon>Paramphistomidae</taxon>
        <taxon>Calicophoron</taxon>
    </lineage>
</organism>
<dbReference type="AlphaFoldDB" id="A0AAV2TQZ6"/>
<dbReference type="PANTHER" id="PTHR47219">
    <property type="entry name" value="RAB GTPASE-ACTIVATING PROTEIN 1-LIKE"/>
    <property type="match status" value="1"/>
</dbReference>
<accession>A0AAV2TQZ6</accession>
<dbReference type="InterPro" id="IPR050302">
    <property type="entry name" value="Rab_GAP_TBC_domain"/>
</dbReference>
<dbReference type="SMART" id="SM00164">
    <property type="entry name" value="TBC"/>
    <property type="match status" value="1"/>
</dbReference>
<dbReference type="GO" id="GO:0031267">
    <property type="term" value="F:small GTPase binding"/>
    <property type="evidence" value="ECO:0007669"/>
    <property type="project" value="TreeGrafter"/>
</dbReference>
<evidence type="ECO:0000259" key="3">
    <source>
        <dbReference type="PROSITE" id="PS50086"/>
    </source>
</evidence>
<gene>
    <name evidence="4" type="ORF">CDAUBV1_LOCUS13253</name>
</gene>
<dbReference type="InterPro" id="IPR035969">
    <property type="entry name" value="Rab-GAP_TBC_sf"/>
</dbReference>
<dbReference type="GO" id="GO:0005886">
    <property type="term" value="C:plasma membrane"/>
    <property type="evidence" value="ECO:0007669"/>
    <property type="project" value="UniProtKB-ARBA"/>
</dbReference>
<dbReference type="InterPro" id="IPR000195">
    <property type="entry name" value="Rab-GAP-TBC_dom"/>
</dbReference>
<dbReference type="FunFam" id="1.10.10.750:FF:000001">
    <property type="entry name" value="TBC1 domain family member 10A"/>
    <property type="match status" value="1"/>
</dbReference>